<protein>
    <recommendedName>
        <fullName evidence="3">SRPBCC domain-containing protein</fullName>
    </recommendedName>
</protein>
<dbReference type="Proteomes" id="UP000676325">
    <property type="component" value="Unassembled WGS sequence"/>
</dbReference>
<dbReference type="Gene3D" id="3.30.530.20">
    <property type="match status" value="1"/>
</dbReference>
<dbReference type="RefSeq" id="WP_212520072.1">
    <property type="nucleotide sequence ID" value="NZ_JAGSOH010000070.1"/>
</dbReference>
<gene>
    <name evidence="1" type="ORF">KDK95_21690</name>
</gene>
<reference evidence="1" key="1">
    <citation type="submission" date="2021-04" db="EMBL/GenBank/DDBJ databases">
        <title>Genome based classification of Actinospica acidithermotolerans sp. nov., an actinobacterium isolated from an Indonesian hot spring.</title>
        <authorList>
            <person name="Kusuma A.B."/>
            <person name="Putra K.E."/>
            <person name="Nafisah S."/>
            <person name="Loh J."/>
            <person name="Nouioui I."/>
            <person name="Goodfellow M."/>
        </authorList>
    </citation>
    <scope>NUCLEOTIDE SEQUENCE</scope>
    <source>
        <strain evidence="1">MGRD01-02</strain>
    </source>
</reference>
<accession>A0A941EE17</accession>
<evidence type="ECO:0008006" key="3">
    <source>
        <dbReference type="Google" id="ProtNLM"/>
    </source>
</evidence>
<proteinExistence type="predicted"/>
<evidence type="ECO:0000313" key="2">
    <source>
        <dbReference type="Proteomes" id="UP000676325"/>
    </source>
</evidence>
<dbReference type="InterPro" id="IPR023393">
    <property type="entry name" value="START-like_dom_sf"/>
</dbReference>
<dbReference type="SUPFAM" id="SSF55961">
    <property type="entry name" value="Bet v1-like"/>
    <property type="match status" value="1"/>
</dbReference>
<dbReference type="EMBL" id="JAGSOH010000070">
    <property type="protein sequence ID" value="MBR7828938.1"/>
    <property type="molecule type" value="Genomic_DNA"/>
</dbReference>
<sequence length="239" mass="26325">MSKQFEVRREVVIQGTPEQIFAAVTRETAAWMFPVEEVPSVGGLGPEDPKVKIWQPPEHVQIRVEGPDGFFNALDYLIEARDGGTAHLRYVHSGVLMQDDWQDQYDGVGAHTDFYLHSLGVYVRYFAGRPVEYVAVAGPPSSAKAGSIDVLKAALGLGPESKVGDPLSLEVPNFGWIESEVDYLTEHFVGLRCSGALYRFYGRDAFGGTVDAAHHLFEPKTPLAEARSAWQAWLDGVFA</sequence>
<evidence type="ECO:0000313" key="1">
    <source>
        <dbReference type="EMBL" id="MBR7828938.1"/>
    </source>
</evidence>
<keyword evidence="2" id="KW-1185">Reference proteome</keyword>
<comment type="caution">
    <text evidence="1">The sequence shown here is derived from an EMBL/GenBank/DDBJ whole genome shotgun (WGS) entry which is preliminary data.</text>
</comment>
<organism evidence="1 2">
    <name type="scientific">Actinospica acidithermotolerans</name>
    <dbReference type="NCBI Taxonomy" id="2828514"/>
    <lineage>
        <taxon>Bacteria</taxon>
        <taxon>Bacillati</taxon>
        <taxon>Actinomycetota</taxon>
        <taxon>Actinomycetes</taxon>
        <taxon>Catenulisporales</taxon>
        <taxon>Actinospicaceae</taxon>
        <taxon>Actinospica</taxon>
    </lineage>
</organism>
<name>A0A941EE17_9ACTN</name>
<dbReference type="AlphaFoldDB" id="A0A941EE17"/>